<dbReference type="InterPro" id="IPR036737">
    <property type="entry name" value="OmpA-like_sf"/>
</dbReference>
<feature type="signal peptide" evidence="6">
    <location>
        <begin position="1"/>
        <end position="17"/>
    </location>
</feature>
<reference evidence="8 9" key="1">
    <citation type="submission" date="2017-05" db="EMBL/GenBank/DDBJ databases">
        <title>Complete and WGS of Bordetella genogroups.</title>
        <authorList>
            <person name="Spilker T."/>
            <person name="LiPuma J."/>
        </authorList>
    </citation>
    <scope>NUCLEOTIDE SEQUENCE [LARGE SCALE GENOMIC DNA]</scope>
    <source>
        <strain evidence="8 9">AU9919</strain>
    </source>
</reference>
<dbReference type="SUPFAM" id="SSF103088">
    <property type="entry name" value="OmpA-like"/>
    <property type="match status" value="1"/>
</dbReference>
<feature type="chain" id="PRO_5012333924" evidence="6">
    <location>
        <begin position="18"/>
        <end position="257"/>
    </location>
</feature>
<dbReference type="PRINTS" id="PR01021">
    <property type="entry name" value="OMPADOMAIN"/>
</dbReference>
<evidence type="ECO:0000256" key="3">
    <source>
        <dbReference type="ARBA" id="ARBA00023136"/>
    </source>
</evidence>
<evidence type="ECO:0000256" key="4">
    <source>
        <dbReference type="ARBA" id="ARBA00023237"/>
    </source>
</evidence>
<sequence>MKTVITRCLQRSAPLTAALLLAGCGTLSNVSSDGKTDSPVFPDPQKVSLSTGTFPNVDSLALVQDGVTRDQVYELLGRPHFSEGFQVREWDYLFHFRTPQGIRTCQFKILFDSDKVARSFHWAPEDCRPGKSAAPQKYTLNGDVSFAFGSAVITAAGNSRIAEIAGELRKQQTVDQLEIAGHTDRIGSDASNLDLSQRRADAVRQALIANGIPSGSMRAVGYGESQPIVQCDQQNRSELVACLAPNRRVDINASGVR</sequence>
<comment type="caution">
    <text evidence="8">The sequence shown here is derived from an EMBL/GenBank/DDBJ whole genome shotgun (WGS) entry which is preliminary data.</text>
</comment>
<evidence type="ECO:0000256" key="2">
    <source>
        <dbReference type="ARBA" id="ARBA00022729"/>
    </source>
</evidence>
<feature type="domain" description="OmpA-like" evidence="7">
    <location>
        <begin position="133"/>
        <end position="257"/>
    </location>
</feature>
<keyword evidence="8" id="KW-0449">Lipoprotein</keyword>
<dbReference type="Gene3D" id="3.30.1450.10">
    <property type="match status" value="1"/>
</dbReference>
<dbReference type="PANTHER" id="PTHR30329">
    <property type="entry name" value="STATOR ELEMENT OF FLAGELLAR MOTOR COMPLEX"/>
    <property type="match status" value="1"/>
</dbReference>
<evidence type="ECO:0000313" key="8">
    <source>
        <dbReference type="EMBL" id="OZI54714.1"/>
    </source>
</evidence>
<dbReference type="InterPro" id="IPR037873">
    <property type="entry name" value="BamE-like"/>
</dbReference>
<evidence type="ECO:0000313" key="9">
    <source>
        <dbReference type="Proteomes" id="UP000216885"/>
    </source>
</evidence>
<dbReference type="RefSeq" id="WP_094820631.1">
    <property type="nucleotide sequence ID" value="NZ_NEVO01000005.1"/>
</dbReference>
<dbReference type="PROSITE" id="PS51123">
    <property type="entry name" value="OMPA_2"/>
    <property type="match status" value="1"/>
</dbReference>
<keyword evidence="2 6" id="KW-0732">Signal</keyword>
<evidence type="ECO:0000256" key="6">
    <source>
        <dbReference type="SAM" id="SignalP"/>
    </source>
</evidence>
<keyword evidence="3 5" id="KW-0472">Membrane</keyword>
<dbReference type="PRINTS" id="PR01023">
    <property type="entry name" value="NAFLGMOTY"/>
</dbReference>
<dbReference type="GO" id="GO:0009279">
    <property type="term" value="C:cell outer membrane"/>
    <property type="evidence" value="ECO:0007669"/>
    <property type="project" value="UniProtKB-SubCell"/>
</dbReference>
<proteinExistence type="predicted"/>
<evidence type="ECO:0000256" key="1">
    <source>
        <dbReference type="ARBA" id="ARBA00004442"/>
    </source>
</evidence>
<name>A0A261TYF7_9BORD</name>
<dbReference type="EMBL" id="NEVQ01000016">
    <property type="protein sequence ID" value="OZI54714.1"/>
    <property type="molecule type" value="Genomic_DNA"/>
</dbReference>
<dbReference type="Proteomes" id="UP000216885">
    <property type="component" value="Unassembled WGS sequence"/>
</dbReference>
<evidence type="ECO:0000259" key="7">
    <source>
        <dbReference type="PROSITE" id="PS51123"/>
    </source>
</evidence>
<dbReference type="Pfam" id="PF04355">
    <property type="entry name" value="BamE"/>
    <property type="match status" value="1"/>
</dbReference>
<dbReference type="InterPro" id="IPR007450">
    <property type="entry name" value="BamE_dom"/>
</dbReference>
<dbReference type="PROSITE" id="PS51257">
    <property type="entry name" value="PROKAR_LIPOPROTEIN"/>
    <property type="match status" value="1"/>
</dbReference>
<dbReference type="InterPro" id="IPR050330">
    <property type="entry name" value="Bact_OuterMem_StrucFunc"/>
</dbReference>
<gene>
    <name evidence="8" type="ORF">CAL20_17260</name>
</gene>
<organism evidence="8 9">
    <name type="scientific">Bordetella genomosp. 4</name>
    <dbReference type="NCBI Taxonomy" id="463044"/>
    <lineage>
        <taxon>Bacteria</taxon>
        <taxon>Pseudomonadati</taxon>
        <taxon>Pseudomonadota</taxon>
        <taxon>Betaproteobacteria</taxon>
        <taxon>Burkholderiales</taxon>
        <taxon>Alcaligenaceae</taxon>
        <taxon>Bordetella</taxon>
    </lineage>
</organism>
<keyword evidence="9" id="KW-1185">Reference proteome</keyword>
<accession>A0A261TYF7</accession>
<comment type="subcellular location">
    <subcellularLocation>
        <location evidence="1">Cell outer membrane</location>
    </subcellularLocation>
</comment>
<dbReference type="Pfam" id="PF00691">
    <property type="entry name" value="OmpA"/>
    <property type="match status" value="1"/>
</dbReference>
<protein>
    <submittedName>
        <fullName evidence="8">Lipoprotein PlpD</fullName>
    </submittedName>
</protein>
<dbReference type="Gene3D" id="3.30.1330.60">
    <property type="entry name" value="OmpA-like domain"/>
    <property type="match status" value="1"/>
</dbReference>
<dbReference type="InterPro" id="IPR006664">
    <property type="entry name" value="OMP_bac"/>
</dbReference>
<keyword evidence="4" id="KW-0998">Cell outer membrane</keyword>
<evidence type="ECO:0000256" key="5">
    <source>
        <dbReference type="PROSITE-ProRule" id="PRU00473"/>
    </source>
</evidence>
<dbReference type="PANTHER" id="PTHR30329:SF21">
    <property type="entry name" value="LIPOPROTEIN YIAD-RELATED"/>
    <property type="match status" value="1"/>
</dbReference>
<dbReference type="OrthoDB" id="5360144at2"/>
<dbReference type="AlphaFoldDB" id="A0A261TYF7"/>
<dbReference type="CDD" id="cd07185">
    <property type="entry name" value="OmpA_C-like"/>
    <property type="match status" value="1"/>
</dbReference>
<dbReference type="InterPro" id="IPR006665">
    <property type="entry name" value="OmpA-like"/>
</dbReference>